<keyword evidence="3" id="KW-1185">Reference proteome</keyword>
<feature type="chain" id="PRO_5021747623" evidence="1">
    <location>
        <begin position="31"/>
        <end position="217"/>
    </location>
</feature>
<evidence type="ECO:0000313" key="2">
    <source>
        <dbReference type="EMBL" id="QDT54335.1"/>
    </source>
</evidence>
<reference evidence="2 3" key="1">
    <citation type="submission" date="2019-02" db="EMBL/GenBank/DDBJ databases">
        <title>Deep-cultivation of Planctomycetes and their phenomic and genomic characterization uncovers novel biology.</title>
        <authorList>
            <person name="Wiegand S."/>
            <person name="Jogler M."/>
            <person name="Boedeker C."/>
            <person name="Pinto D."/>
            <person name="Vollmers J."/>
            <person name="Rivas-Marin E."/>
            <person name="Kohn T."/>
            <person name="Peeters S.H."/>
            <person name="Heuer A."/>
            <person name="Rast P."/>
            <person name="Oberbeckmann S."/>
            <person name="Bunk B."/>
            <person name="Jeske O."/>
            <person name="Meyerdierks A."/>
            <person name="Storesund J.E."/>
            <person name="Kallscheuer N."/>
            <person name="Luecker S."/>
            <person name="Lage O.M."/>
            <person name="Pohl T."/>
            <person name="Merkel B.J."/>
            <person name="Hornburger P."/>
            <person name="Mueller R.-W."/>
            <person name="Bruemmer F."/>
            <person name="Labrenz M."/>
            <person name="Spormann A.M."/>
            <person name="Op den Camp H."/>
            <person name="Overmann J."/>
            <person name="Amann R."/>
            <person name="Jetten M.S.M."/>
            <person name="Mascher T."/>
            <person name="Medema M.H."/>
            <person name="Devos D.P."/>
            <person name="Kaster A.-K."/>
            <person name="Ovreas L."/>
            <person name="Rohde M."/>
            <person name="Galperin M.Y."/>
            <person name="Jogler C."/>
        </authorList>
    </citation>
    <scope>NUCLEOTIDE SEQUENCE [LARGE SCALE GENOMIC DNA]</scope>
    <source>
        <strain evidence="2 3">Pan44</strain>
    </source>
</reference>
<dbReference type="GO" id="GO:0033999">
    <property type="term" value="F:chondroitin B lyase activity"/>
    <property type="evidence" value="ECO:0007669"/>
    <property type="project" value="UniProtKB-EC"/>
</dbReference>
<keyword evidence="2" id="KW-0456">Lyase</keyword>
<accession>A0A517SDY5</accession>
<dbReference type="KEGG" id="ccos:Pan44_23680"/>
<keyword evidence="1" id="KW-0732">Signal</keyword>
<feature type="signal peptide" evidence="1">
    <location>
        <begin position="1"/>
        <end position="30"/>
    </location>
</feature>
<dbReference type="AlphaFoldDB" id="A0A517SDY5"/>
<dbReference type="OrthoDB" id="6475864at2"/>
<proteinExistence type="predicted"/>
<protein>
    <submittedName>
        <fullName evidence="2">Chondroitinase-B</fullName>
        <ecNumber evidence="2">4.2.2.19</ecNumber>
    </submittedName>
</protein>
<organism evidence="2 3">
    <name type="scientific">Caulifigura coniformis</name>
    <dbReference type="NCBI Taxonomy" id="2527983"/>
    <lineage>
        <taxon>Bacteria</taxon>
        <taxon>Pseudomonadati</taxon>
        <taxon>Planctomycetota</taxon>
        <taxon>Planctomycetia</taxon>
        <taxon>Planctomycetales</taxon>
        <taxon>Planctomycetaceae</taxon>
        <taxon>Caulifigura</taxon>
    </lineage>
</organism>
<dbReference type="RefSeq" id="WP_145030205.1">
    <property type="nucleotide sequence ID" value="NZ_CP036271.1"/>
</dbReference>
<dbReference type="SUPFAM" id="SSF51126">
    <property type="entry name" value="Pectin lyase-like"/>
    <property type="match status" value="1"/>
</dbReference>
<dbReference type="Pfam" id="PF14592">
    <property type="entry name" value="Chondroitinas_B"/>
    <property type="match status" value="1"/>
</dbReference>
<dbReference type="InParanoid" id="A0A517SDY5"/>
<name>A0A517SDY5_9PLAN</name>
<evidence type="ECO:0000313" key="3">
    <source>
        <dbReference type="Proteomes" id="UP000315700"/>
    </source>
</evidence>
<dbReference type="InterPro" id="IPR012334">
    <property type="entry name" value="Pectin_lyas_fold"/>
</dbReference>
<dbReference type="InterPro" id="IPR039513">
    <property type="entry name" value="PL-6"/>
</dbReference>
<dbReference type="EC" id="4.2.2.19" evidence="2"/>
<dbReference type="EMBL" id="CP036271">
    <property type="protein sequence ID" value="QDT54335.1"/>
    <property type="molecule type" value="Genomic_DNA"/>
</dbReference>
<dbReference type="Gene3D" id="2.160.20.10">
    <property type="entry name" value="Single-stranded right-handed beta-helix, Pectin lyase-like"/>
    <property type="match status" value="1"/>
</dbReference>
<evidence type="ECO:0000256" key="1">
    <source>
        <dbReference type="SAM" id="SignalP"/>
    </source>
</evidence>
<gene>
    <name evidence="2" type="primary">cslB</name>
    <name evidence="2" type="ORF">Pan44_23680</name>
</gene>
<dbReference type="Proteomes" id="UP000315700">
    <property type="component" value="Chromosome"/>
</dbReference>
<sequence precursor="true">MISIQLPSIHRFLVLVASAAALSASSFSQASEILVKKTDDFRRLTRNIQPGDVVILERGEWADARIHLHAEGSESKPVLIRAEVPGETVLSGKSEVRISGRHVIVDGIVFTDPKGVSDLVAFRTDSRRLANDCVLRNCSVTDSGPVNQELSSRWVSIYGARNRVENCLFSGKRDVGATLVVWVGDVPGEHRIRRNWFGPRKPLGKNGGETIRVGTSD</sequence>
<dbReference type="InterPro" id="IPR011050">
    <property type="entry name" value="Pectin_lyase_fold/virulence"/>
</dbReference>